<comment type="caution">
    <text evidence="1">The sequence shown here is derived from an EMBL/GenBank/DDBJ whole genome shotgun (WGS) entry which is preliminary data.</text>
</comment>
<keyword evidence="2" id="KW-1185">Reference proteome</keyword>
<proteinExistence type="predicted"/>
<reference evidence="1" key="1">
    <citation type="submission" date="2020-08" db="EMBL/GenBank/DDBJ databases">
        <title>Multicomponent nature underlies the extraordinary mechanical properties of spider dragline silk.</title>
        <authorList>
            <person name="Kono N."/>
            <person name="Nakamura H."/>
            <person name="Mori M."/>
            <person name="Yoshida Y."/>
            <person name="Ohtoshi R."/>
            <person name="Malay A.D."/>
            <person name="Moran D.A.P."/>
            <person name="Tomita M."/>
            <person name="Numata K."/>
            <person name="Arakawa K."/>
        </authorList>
    </citation>
    <scope>NUCLEOTIDE SEQUENCE</scope>
</reference>
<dbReference type="Gene3D" id="3.30.420.10">
    <property type="entry name" value="Ribonuclease H-like superfamily/Ribonuclease H"/>
    <property type="match status" value="1"/>
</dbReference>
<evidence type="ECO:0000313" key="2">
    <source>
        <dbReference type="Proteomes" id="UP000887159"/>
    </source>
</evidence>
<dbReference type="AlphaFoldDB" id="A0A8X6S1G2"/>
<dbReference type="PANTHER" id="PTHR46068">
    <property type="entry name" value="PROTEIN CBG27172"/>
    <property type="match status" value="1"/>
</dbReference>
<name>A0A8X6S1G2_TRICX</name>
<dbReference type="PANTHER" id="PTHR46068:SF1">
    <property type="entry name" value="TRANSPOSASE IS30-LIKE HTH DOMAIN-CONTAINING PROTEIN"/>
    <property type="match status" value="1"/>
</dbReference>
<dbReference type="Proteomes" id="UP000887159">
    <property type="component" value="Unassembled WGS sequence"/>
</dbReference>
<gene>
    <name evidence="1" type="primary">AVEN_135796_1</name>
    <name evidence="1" type="ORF">TNCV_1198141</name>
</gene>
<sequence length="137" mass="15636">MFILSLKKKQSRTAPKIATTFETSQRWKIFLFPDEKLFTVQQVYNCKNDRIWSVDIPSTSAIGEHHQYPKSVMVRGRICASGKAPMVFVGVKINQKLYQRDIIEAAALPWDQTLFGNANVTLQQDSSPVYKAKKAQE</sequence>
<accession>A0A8X6S1G2</accession>
<protein>
    <submittedName>
        <fullName evidence="1">Uncharacterized protein</fullName>
    </submittedName>
</protein>
<organism evidence="1 2">
    <name type="scientific">Trichonephila clavipes</name>
    <name type="common">Golden silk orbweaver</name>
    <name type="synonym">Nephila clavipes</name>
    <dbReference type="NCBI Taxonomy" id="2585209"/>
    <lineage>
        <taxon>Eukaryota</taxon>
        <taxon>Metazoa</taxon>
        <taxon>Ecdysozoa</taxon>
        <taxon>Arthropoda</taxon>
        <taxon>Chelicerata</taxon>
        <taxon>Arachnida</taxon>
        <taxon>Araneae</taxon>
        <taxon>Araneomorphae</taxon>
        <taxon>Entelegynae</taxon>
        <taxon>Araneoidea</taxon>
        <taxon>Nephilidae</taxon>
        <taxon>Trichonephila</taxon>
    </lineage>
</organism>
<dbReference type="EMBL" id="BMAU01021243">
    <property type="protein sequence ID" value="GFY04036.1"/>
    <property type="molecule type" value="Genomic_DNA"/>
</dbReference>
<dbReference type="GO" id="GO:0003676">
    <property type="term" value="F:nucleic acid binding"/>
    <property type="evidence" value="ECO:0007669"/>
    <property type="project" value="InterPro"/>
</dbReference>
<dbReference type="InterPro" id="IPR036397">
    <property type="entry name" value="RNaseH_sf"/>
</dbReference>
<evidence type="ECO:0000313" key="1">
    <source>
        <dbReference type="EMBL" id="GFY04036.1"/>
    </source>
</evidence>